<dbReference type="GeneID" id="114471040"/>
<comment type="function">
    <text evidence="1">Functions as a tRNA-binding adapter to mediate NAT10-dependent tRNA acetylation modifying cytidine to N4-acetylcytidine (ac4C).</text>
</comment>
<keyword evidence="9" id="KW-1185">Reference proteome</keyword>
<name>A0A8C5D2D3_GOUWI</name>
<evidence type="ECO:0000256" key="5">
    <source>
        <dbReference type="PROSITE-ProRule" id="PRU00529"/>
    </source>
</evidence>
<protein>
    <recommendedName>
        <fullName evidence="4">THUMP domain-containing protein 1</fullName>
    </recommendedName>
</protein>
<evidence type="ECO:0000256" key="4">
    <source>
        <dbReference type="ARBA" id="ARBA00074795"/>
    </source>
</evidence>
<reference evidence="8" key="2">
    <citation type="submission" date="2025-08" db="UniProtKB">
        <authorList>
            <consortium name="Ensembl"/>
        </authorList>
    </citation>
    <scope>IDENTIFICATION</scope>
</reference>
<dbReference type="InterPro" id="IPR004114">
    <property type="entry name" value="THUMP_dom"/>
</dbReference>
<proteinExistence type="inferred from homology"/>
<evidence type="ECO:0000256" key="2">
    <source>
        <dbReference type="ARBA" id="ARBA00060731"/>
    </source>
</evidence>
<dbReference type="Pfam" id="PF02926">
    <property type="entry name" value="THUMP"/>
    <property type="match status" value="1"/>
</dbReference>
<dbReference type="Proteomes" id="UP000694680">
    <property type="component" value="Chromosome 1"/>
</dbReference>
<evidence type="ECO:0000256" key="3">
    <source>
        <dbReference type="ARBA" id="ARBA00065332"/>
    </source>
</evidence>
<dbReference type="SUPFAM" id="SSF143437">
    <property type="entry name" value="THUMP domain-like"/>
    <property type="match status" value="1"/>
</dbReference>
<evidence type="ECO:0000313" key="8">
    <source>
        <dbReference type="Ensembl" id="ENSGWIP00000000366.1"/>
    </source>
</evidence>
<dbReference type="CDD" id="cd11717">
    <property type="entry name" value="THUMP_THUMPD1_like"/>
    <property type="match status" value="1"/>
</dbReference>
<organism evidence="8 9">
    <name type="scientific">Gouania willdenowi</name>
    <name type="common">Blunt-snouted clingfish</name>
    <name type="synonym">Lepadogaster willdenowi</name>
    <dbReference type="NCBI Taxonomy" id="441366"/>
    <lineage>
        <taxon>Eukaryota</taxon>
        <taxon>Metazoa</taxon>
        <taxon>Chordata</taxon>
        <taxon>Craniata</taxon>
        <taxon>Vertebrata</taxon>
        <taxon>Euteleostomi</taxon>
        <taxon>Actinopterygii</taxon>
        <taxon>Neopterygii</taxon>
        <taxon>Teleostei</taxon>
        <taxon>Neoteleostei</taxon>
        <taxon>Acanthomorphata</taxon>
        <taxon>Ovalentaria</taxon>
        <taxon>Blenniimorphae</taxon>
        <taxon>Blenniiformes</taxon>
        <taxon>Gobiesocoidei</taxon>
        <taxon>Gobiesocidae</taxon>
        <taxon>Gobiesocinae</taxon>
        <taxon>Gouania</taxon>
    </lineage>
</organism>
<feature type="domain" description="THUMP" evidence="7">
    <location>
        <begin position="131"/>
        <end position="238"/>
    </location>
</feature>
<reference evidence="8" key="1">
    <citation type="submission" date="2020-06" db="EMBL/GenBank/DDBJ databases">
        <authorList>
            <consortium name="Wellcome Sanger Institute Data Sharing"/>
        </authorList>
    </citation>
    <scope>NUCLEOTIDE SEQUENCE [LARGE SCALE GENOMIC DNA]</scope>
</reference>
<accession>A0A8C5D2D3</accession>
<feature type="compositionally biased region" description="Basic and acidic residues" evidence="6">
    <location>
        <begin position="274"/>
        <end position="287"/>
    </location>
</feature>
<evidence type="ECO:0000313" key="9">
    <source>
        <dbReference type="Proteomes" id="UP000694680"/>
    </source>
</evidence>
<dbReference type="GO" id="GO:0006400">
    <property type="term" value="P:tRNA modification"/>
    <property type="evidence" value="ECO:0007669"/>
    <property type="project" value="InterPro"/>
</dbReference>
<evidence type="ECO:0000256" key="1">
    <source>
        <dbReference type="ARBA" id="ARBA00053258"/>
    </source>
</evidence>
<dbReference type="PANTHER" id="PTHR13452:SF10">
    <property type="entry name" value="THUMP DOMAIN-CONTAINING PROTEIN 1"/>
    <property type="match status" value="1"/>
</dbReference>
<feature type="compositionally biased region" description="Polar residues" evidence="6">
    <location>
        <begin position="261"/>
        <end position="273"/>
    </location>
</feature>
<dbReference type="PANTHER" id="PTHR13452">
    <property type="entry name" value="THUMP DOMAIN CONTAINING PROTEIN 1-RELATED"/>
    <property type="match status" value="1"/>
</dbReference>
<dbReference type="AlphaFoldDB" id="A0A8C5D2D3"/>
<dbReference type="RefSeq" id="XP_028315375.1">
    <property type="nucleotide sequence ID" value="XM_028459574.1"/>
</dbReference>
<keyword evidence="5" id="KW-0694">RNA-binding</keyword>
<dbReference type="OrthoDB" id="367221at2759"/>
<gene>
    <name evidence="8" type="primary">thumpd1</name>
</gene>
<comment type="subunit">
    <text evidence="3">Interacts with NAT10. Binds tRNA.</text>
</comment>
<dbReference type="SMART" id="SM00981">
    <property type="entry name" value="THUMP"/>
    <property type="match status" value="1"/>
</dbReference>
<dbReference type="FunFam" id="3.30.2300.10:FF:000001">
    <property type="entry name" value="THUMP domain-containing protein 1"/>
    <property type="match status" value="1"/>
</dbReference>
<dbReference type="PROSITE" id="PS51165">
    <property type="entry name" value="THUMP"/>
    <property type="match status" value="1"/>
</dbReference>
<feature type="compositionally biased region" description="Basic and acidic residues" evidence="6">
    <location>
        <begin position="296"/>
        <end position="330"/>
    </location>
</feature>
<reference evidence="8" key="3">
    <citation type="submission" date="2025-09" db="UniProtKB">
        <authorList>
            <consortium name="Ensembl"/>
        </authorList>
    </citation>
    <scope>IDENTIFICATION</scope>
</reference>
<feature type="region of interest" description="Disordered" evidence="6">
    <location>
        <begin position="255"/>
        <end position="336"/>
    </location>
</feature>
<dbReference type="InterPro" id="IPR040183">
    <property type="entry name" value="THUMPD1-like"/>
</dbReference>
<evidence type="ECO:0000256" key="6">
    <source>
        <dbReference type="SAM" id="MobiDB-lite"/>
    </source>
</evidence>
<dbReference type="Gene3D" id="3.30.2300.10">
    <property type="entry name" value="THUMP superfamily"/>
    <property type="match status" value="1"/>
</dbReference>
<dbReference type="CTD" id="55623"/>
<evidence type="ECO:0000259" key="7">
    <source>
        <dbReference type="PROSITE" id="PS51165"/>
    </source>
</evidence>
<dbReference type="Ensembl" id="ENSGWIT00000000407.1">
    <property type="protein sequence ID" value="ENSGWIP00000000366.1"/>
    <property type="gene ID" value="ENSGWIG00000000250.1"/>
</dbReference>
<dbReference type="GO" id="GO:0003723">
    <property type="term" value="F:RNA binding"/>
    <property type="evidence" value="ECO:0007669"/>
    <property type="project" value="UniProtKB-UniRule"/>
</dbReference>
<comment type="similarity">
    <text evidence="2">Belongs to the THUMPD1 family.</text>
</comment>
<sequence length="336" mass="38662">MSEGCNESRKRNKKQYMSGHYHKRWKGFRELEVGMEGILITCNNNQKKCMAEALDLLNEYGDKLFGPEGVQDTAEEEDVDDALQREVAQLRSFGPQHVKRFQALDSGAHNVIFIRTQNLESDRLVHHILSDISSTKKSKSRTILRMLPVTGTCRAFEEDMLRYLPTFLEPWFKQPNCATYKIAFKSRNSSHNKRDDILRVIPEIVGRLNKKNKVNLTDPELTIILEVIKAVCCVSVVKDYRLYKKYNLQEVVKEDAPKPDVTSSQTEVNTTEQQKQDREEEGEKVSKEEDDEEETDVNKTEQQTRDPGEDGEKESTREETAQQQDKETDCGHTGGK</sequence>